<keyword evidence="3" id="KW-1185">Reference proteome</keyword>
<protein>
    <submittedName>
        <fullName evidence="1 2">Uncharacterized protein</fullName>
    </submittedName>
</protein>
<dbReference type="EMBL" id="CM001219">
    <property type="protein sequence ID" value="KEH33097.1"/>
    <property type="molecule type" value="Genomic_DNA"/>
</dbReference>
<reference evidence="1 3" key="2">
    <citation type="journal article" date="2014" name="BMC Genomics">
        <title>An improved genome release (version Mt4.0) for the model legume Medicago truncatula.</title>
        <authorList>
            <person name="Tang H."/>
            <person name="Krishnakumar V."/>
            <person name="Bidwell S."/>
            <person name="Rosen B."/>
            <person name="Chan A."/>
            <person name="Zhou S."/>
            <person name="Gentzbittel L."/>
            <person name="Childs K.L."/>
            <person name="Yandell M."/>
            <person name="Gundlach H."/>
            <person name="Mayer K.F."/>
            <person name="Schwartz D.C."/>
            <person name="Town C.D."/>
        </authorList>
    </citation>
    <scope>GENOME REANNOTATION</scope>
    <source>
        <strain evidence="1">A17</strain>
        <strain evidence="2 3">cv. Jemalong A17</strain>
    </source>
</reference>
<sequence>MCFVDVEQTDNSDILLVTCKSSGRAIHLVTNGNGWHQQHGFRSHVSCQKQYCKIYQYITNTCTVKPKRLKHSILCITLLFEQKFTIV</sequence>
<reference evidence="1 3" key="1">
    <citation type="journal article" date="2011" name="Nature">
        <title>The Medicago genome provides insight into the evolution of rhizobial symbioses.</title>
        <authorList>
            <person name="Young N.D."/>
            <person name="Debelle F."/>
            <person name="Oldroyd G.E."/>
            <person name="Geurts R."/>
            <person name="Cannon S.B."/>
            <person name="Udvardi M.K."/>
            <person name="Benedito V.A."/>
            <person name="Mayer K.F."/>
            <person name="Gouzy J."/>
            <person name="Schoof H."/>
            <person name="Van de Peer Y."/>
            <person name="Proost S."/>
            <person name="Cook D.R."/>
            <person name="Meyers B.C."/>
            <person name="Spannagl M."/>
            <person name="Cheung F."/>
            <person name="De Mita S."/>
            <person name="Krishnakumar V."/>
            <person name="Gundlach H."/>
            <person name="Zhou S."/>
            <person name="Mudge J."/>
            <person name="Bharti A.K."/>
            <person name="Murray J.D."/>
            <person name="Naoumkina M.A."/>
            <person name="Rosen B."/>
            <person name="Silverstein K.A."/>
            <person name="Tang H."/>
            <person name="Rombauts S."/>
            <person name="Zhao P.X."/>
            <person name="Zhou P."/>
            <person name="Barbe V."/>
            <person name="Bardou P."/>
            <person name="Bechner M."/>
            <person name="Bellec A."/>
            <person name="Berger A."/>
            <person name="Berges H."/>
            <person name="Bidwell S."/>
            <person name="Bisseling T."/>
            <person name="Choisne N."/>
            <person name="Couloux A."/>
            <person name="Denny R."/>
            <person name="Deshpande S."/>
            <person name="Dai X."/>
            <person name="Doyle J.J."/>
            <person name="Dudez A.M."/>
            <person name="Farmer A.D."/>
            <person name="Fouteau S."/>
            <person name="Franken C."/>
            <person name="Gibelin C."/>
            <person name="Gish J."/>
            <person name="Goldstein S."/>
            <person name="Gonzalez A.J."/>
            <person name="Green P.J."/>
            <person name="Hallab A."/>
            <person name="Hartog M."/>
            <person name="Hua A."/>
            <person name="Humphray S.J."/>
            <person name="Jeong D.H."/>
            <person name="Jing Y."/>
            <person name="Jocker A."/>
            <person name="Kenton S.M."/>
            <person name="Kim D.J."/>
            <person name="Klee K."/>
            <person name="Lai H."/>
            <person name="Lang C."/>
            <person name="Lin S."/>
            <person name="Macmil S.L."/>
            <person name="Magdelenat G."/>
            <person name="Matthews L."/>
            <person name="McCorrison J."/>
            <person name="Monaghan E.L."/>
            <person name="Mun J.H."/>
            <person name="Najar F.Z."/>
            <person name="Nicholson C."/>
            <person name="Noirot C."/>
            <person name="O'Bleness M."/>
            <person name="Paule C.R."/>
            <person name="Poulain J."/>
            <person name="Prion F."/>
            <person name="Qin B."/>
            <person name="Qu C."/>
            <person name="Retzel E.F."/>
            <person name="Riddle C."/>
            <person name="Sallet E."/>
            <person name="Samain S."/>
            <person name="Samson N."/>
            <person name="Sanders I."/>
            <person name="Saurat O."/>
            <person name="Scarpelli C."/>
            <person name="Schiex T."/>
            <person name="Segurens B."/>
            <person name="Severin A.J."/>
            <person name="Sherrier D.J."/>
            <person name="Shi R."/>
            <person name="Sims S."/>
            <person name="Singer S.R."/>
            <person name="Sinharoy S."/>
            <person name="Sterck L."/>
            <person name="Viollet A."/>
            <person name="Wang B.B."/>
            <person name="Wang K."/>
            <person name="Wang M."/>
            <person name="Wang X."/>
            <person name="Warfsmann J."/>
            <person name="Weissenbach J."/>
            <person name="White D.D."/>
            <person name="White J.D."/>
            <person name="Wiley G.B."/>
            <person name="Wincker P."/>
            <person name="Xing Y."/>
            <person name="Yang L."/>
            <person name="Yao Z."/>
            <person name="Ying F."/>
            <person name="Zhai J."/>
            <person name="Zhou L."/>
            <person name="Zuber A."/>
            <person name="Denarie J."/>
            <person name="Dixon R.A."/>
            <person name="May G.D."/>
            <person name="Schwartz D.C."/>
            <person name="Rogers J."/>
            <person name="Quetier F."/>
            <person name="Town C.D."/>
            <person name="Roe B.A."/>
        </authorList>
    </citation>
    <scope>NUCLEOTIDE SEQUENCE [LARGE SCALE GENOMIC DNA]</scope>
    <source>
        <strain evidence="1">A17</strain>
        <strain evidence="2 3">cv. Jemalong A17</strain>
    </source>
</reference>
<proteinExistence type="predicted"/>
<evidence type="ECO:0000313" key="1">
    <source>
        <dbReference type="EMBL" id="KEH33097.1"/>
    </source>
</evidence>
<dbReference type="AlphaFoldDB" id="A0A072UTY4"/>
<organism evidence="1 3">
    <name type="scientific">Medicago truncatula</name>
    <name type="common">Barrel medic</name>
    <name type="synonym">Medicago tribuloides</name>
    <dbReference type="NCBI Taxonomy" id="3880"/>
    <lineage>
        <taxon>Eukaryota</taxon>
        <taxon>Viridiplantae</taxon>
        <taxon>Streptophyta</taxon>
        <taxon>Embryophyta</taxon>
        <taxon>Tracheophyta</taxon>
        <taxon>Spermatophyta</taxon>
        <taxon>Magnoliopsida</taxon>
        <taxon>eudicotyledons</taxon>
        <taxon>Gunneridae</taxon>
        <taxon>Pentapetalae</taxon>
        <taxon>rosids</taxon>
        <taxon>fabids</taxon>
        <taxon>Fabales</taxon>
        <taxon>Fabaceae</taxon>
        <taxon>Papilionoideae</taxon>
        <taxon>50 kb inversion clade</taxon>
        <taxon>NPAAA clade</taxon>
        <taxon>Hologalegina</taxon>
        <taxon>IRL clade</taxon>
        <taxon>Trifolieae</taxon>
        <taxon>Medicago</taxon>
    </lineage>
</organism>
<accession>A0A072UTY4</accession>
<dbReference type="Proteomes" id="UP000002051">
    <property type="component" value="Chromosome 3"/>
</dbReference>
<name>A0A072UTY4_MEDTR</name>
<dbReference type="EnsemblPlants" id="KEH33097">
    <property type="protein sequence ID" value="KEH33097"/>
    <property type="gene ID" value="MTR_3g022935"/>
</dbReference>
<evidence type="ECO:0000313" key="3">
    <source>
        <dbReference type="Proteomes" id="UP000002051"/>
    </source>
</evidence>
<dbReference type="HOGENOM" id="CLU_2486756_0_0_1"/>
<evidence type="ECO:0000313" key="2">
    <source>
        <dbReference type="EnsemblPlants" id="KEH33097"/>
    </source>
</evidence>
<reference evidence="2" key="3">
    <citation type="submission" date="2015-04" db="UniProtKB">
        <authorList>
            <consortium name="EnsemblPlants"/>
        </authorList>
    </citation>
    <scope>IDENTIFICATION</scope>
    <source>
        <strain evidence="2">cv. Jemalong A17</strain>
    </source>
</reference>
<gene>
    <name evidence="1" type="ordered locus">MTR_3g022935</name>
</gene>